<feature type="repeat" description="ANK" evidence="3">
    <location>
        <begin position="713"/>
        <end position="745"/>
    </location>
</feature>
<dbReference type="PANTHER" id="PTHR24171:SF8">
    <property type="entry name" value="BRCA1-ASSOCIATED RING DOMAIN PROTEIN 1"/>
    <property type="match status" value="1"/>
</dbReference>
<feature type="compositionally biased region" description="Basic and acidic residues" evidence="4">
    <location>
        <begin position="657"/>
        <end position="681"/>
    </location>
</feature>
<evidence type="ECO:0000259" key="5">
    <source>
        <dbReference type="Pfam" id="PF24513"/>
    </source>
</evidence>
<name>A0A8H7Q793_9FUNG</name>
<feature type="repeat" description="ANK" evidence="3">
    <location>
        <begin position="286"/>
        <end position="318"/>
    </location>
</feature>
<dbReference type="PANTHER" id="PTHR24171">
    <property type="entry name" value="ANKYRIN REPEAT DOMAIN-CONTAINING PROTEIN 39-RELATED"/>
    <property type="match status" value="1"/>
</dbReference>
<feature type="compositionally biased region" description="Acidic residues" evidence="4">
    <location>
        <begin position="611"/>
        <end position="625"/>
    </location>
</feature>
<feature type="repeat" description="ANK" evidence="3">
    <location>
        <begin position="418"/>
        <end position="450"/>
    </location>
</feature>
<feature type="compositionally biased region" description="Polar residues" evidence="4">
    <location>
        <begin position="265"/>
        <end position="280"/>
    </location>
</feature>
<feature type="repeat" description="ANK" evidence="3">
    <location>
        <begin position="319"/>
        <end position="351"/>
    </location>
</feature>
<dbReference type="InterPro" id="IPR036770">
    <property type="entry name" value="Ankyrin_rpt-contain_sf"/>
</dbReference>
<feature type="compositionally biased region" description="Basic and acidic residues" evidence="4">
    <location>
        <begin position="99"/>
        <end position="110"/>
    </location>
</feature>
<evidence type="ECO:0000256" key="2">
    <source>
        <dbReference type="ARBA" id="ARBA00023043"/>
    </source>
</evidence>
<evidence type="ECO:0000313" key="6">
    <source>
        <dbReference type="EMBL" id="KAG2187332.1"/>
    </source>
</evidence>
<dbReference type="InterPro" id="IPR056015">
    <property type="entry name" value="DUF7593"/>
</dbReference>
<dbReference type="AlphaFoldDB" id="A0A8H7Q793"/>
<feature type="repeat" description="ANK" evidence="3">
    <location>
        <begin position="451"/>
        <end position="483"/>
    </location>
</feature>
<organism evidence="6 7">
    <name type="scientific">Umbelopsis vinacea</name>
    <dbReference type="NCBI Taxonomy" id="44442"/>
    <lineage>
        <taxon>Eukaryota</taxon>
        <taxon>Fungi</taxon>
        <taxon>Fungi incertae sedis</taxon>
        <taxon>Mucoromycota</taxon>
        <taxon>Mucoromycotina</taxon>
        <taxon>Umbelopsidomycetes</taxon>
        <taxon>Umbelopsidales</taxon>
        <taxon>Umbelopsidaceae</taxon>
        <taxon>Umbelopsis</taxon>
    </lineage>
</organism>
<feature type="compositionally biased region" description="Basic and acidic residues" evidence="4">
    <location>
        <begin position="200"/>
        <end position="214"/>
    </location>
</feature>
<dbReference type="Gene3D" id="1.25.40.20">
    <property type="entry name" value="Ankyrin repeat-containing domain"/>
    <property type="match status" value="3"/>
</dbReference>
<dbReference type="SMART" id="SM00248">
    <property type="entry name" value="ANK"/>
    <property type="match status" value="9"/>
</dbReference>
<sequence>MVPVLQKGDHPIDNTTSYPPQIYPQQIEDINNSKYLHEHRPKELIPKVFHKRLEPGHDIALNNMGMQSRDKSTHTFHQKEKISDQISEHGPSRNHLRHEKIFARQSRLPDDSDEEEDYVHRSSSTSNDGHSQDGGSDSGPIDFSLFTRNSQDKDDGKKHRNKNQNAPRRQPKLKHLYASSDESDASDNSDAVMSAVQKSTNDKSIELSRQRNTEIESDSTRPSNSQKRRPGRPRKEDVSAIASKLGDNSDTDDSVSSRRRERQTTSDSTASKNKSGATDPNRTDKAGRTRLFSCTGTGNLERVKELIQKGAYVNWRDNAGWTPLHEAALKGQAEVAKYLLSCGAEVNAQGFGNDTPLHDACSNGFSECVQILVDHGANINIQNSDGQRPIDVCEDEDCLDILNKKQKQIDRLATRDKAGRTSLHRACIAGHFDEALSLIKSGSDVNAKDNASWTPLHEASLNGYLDIVKALCEHGADINPMGYDGSTPLHEASENGHVKIVRYLLEMNADKNIQNKKGQTAVQVCDDKSIEDLFSTDVKKSLHAAPMEETTKRSASHASLANQVEPDKKASTAKKTLSREEKKIQALMQTFQKMEKRQAKKTKRRQHRPLDEDDEDEEEEDEEESPSAPPKESEQLQRTKRLVRGRPRSNSLSQSREASEEAAHPKKPVVKLDPKRKDTAGRTHLHKWAVRGDATTVRELLEAGANSNERDHAGWTPLHEAALRGRLEVLKLLLQHGADPNALGADQDTPLHDAVENGHSDIARVLLEHGANVYARNAADLDSLQIARDNSDDDMIAILKSAQKLNHVAPPVRQPKPEPEHDDTSLKVSKSVVSGTFCTSLICRPLFSLLTSTNSFNFHPFYISDLAVSVKKMSDHSDTMLEMDPGTNGKTIKKRRLVSAAEYHSRSGSQERKKSEDKVIVKPKAERKLPQALAGGFDIFNISPIPQRKTIKTSPVPKKQSVESEAMDLKKVKKEIEDVTMPKKKFWPSLSHAIQYLPLYTVQLQEIGSSNEERALYVVDLQVRLLLGSNNLFQQYPQLERRLVTEREKERLWSPLAFMVSEKCAQAVKSGHTGKDKDDFNIKVEKGSAIDIARTKEQEKQRFLQTELYFIRLEQTISIIKSDYSHLSNNLITITLDIGYSPNRELSHDKLTYPSTIPIEEDEPTSNSVKSNSTLPTSTDIPQHSSTPLPIKRPAYGLPAKFAMKMQKCGLGHKRDVSK</sequence>
<reference evidence="6" key="1">
    <citation type="submission" date="2020-12" db="EMBL/GenBank/DDBJ databases">
        <title>Metabolic potential, ecology and presence of endohyphal bacteria is reflected in genomic diversity of Mucoromycotina.</title>
        <authorList>
            <person name="Muszewska A."/>
            <person name="Okrasinska A."/>
            <person name="Steczkiewicz K."/>
            <person name="Drgas O."/>
            <person name="Orlowska M."/>
            <person name="Perlinska-Lenart U."/>
            <person name="Aleksandrzak-Piekarczyk T."/>
            <person name="Szatraj K."/>
            <person name="Zielenkiewicz U."/>
            <person name="Pilsyk S."/>
            <person name="Malc E."/>
            <person name="Mieczkowski P."/>
            <person name="Kruszewska J.S."/>
            <person name="Biernat P."/>
            <person name="Pawlowska J."/>
        </authorList>
    </citation>
    <scope>NUCLEOTIDE SEQUENCE</scope>
    <source>
        <strain evidence="6">WA0000051536</strain>
    </source>
</reference>
<feature type="region of interest" description="Disordered" evidence="4">
    <location>
        <begin position="1156"/>
        <end position="1191"/>
    </location>
</feature>
<feature type="compositionally biased region" description="Low complexity" evidence="4">
    <location>
        <begin position="126"/>
        <end position="139"/>
    </location>
</feature>
<dbReference type="Pfam" id="PF24513">
    <property type="entry name" value="DUF7593"/>
    <property type="match status" value="1"/>
</dbReference>
<dbReference type="Pfam" id="PF12796">
    <property type="entry name" value="Ank_2"/>
    <property type="match status" value="3"/>
</dbReference>
<feature type="compositionally biased region" description="Basic residues" evidence="4">
    <location>
        <begin position="598"/>
        <end position="607"/>
    </location>
</feature>
<keyword evidence="1" id="KW-0677">Repeat</keyword>
<dbReference type="GO" id="GO:0004842">
    <property type="term" value="F:ubiquitin-protein transferase activity"/>
    <property type="evidence" value="ECO:0007669"/>
    <property type="project" value="TreeGrafter"/>
</dbReference>
<evidence type="ECO:0000256" key="1">
    <source>
        <dbReference type="ARBA" id="ARBA00022737"/>
    </source>
</evidence>
<keyword evidence="7" id="KW-1185">Reference proteome</keyword>
<dbReference type="InterPro" id="IPR002110">
    <property type="entry name" value="Ankyrin_rpt"/>
</dbReference>
<feature type="compositionally biased region" description="Basic and acidic residues" evidence="4">
    <location>
        <begin position="815"/>
        <end position="825"/>
    </location>
</feature>
<comment type="caution">
    <text evidence="6">The sequence shown here is derived from an EMBL/GenBank/DDBJ whole genome shotgun (WGS) entry which is preliminary data.</text>
</comment>
<feature type="repeat" description="ANK" evidence="3">
    <location>
        <begin position="352"/>
        <end position="384"/>
    </location>
</feature>
<evidence type="ECO:0000256" key="4">
    <source>
        <dbReference type="SAM" id="MobiDB-lite"/>
    </source>
</evidence>
<dbReference type="PROSITE" id="PS50297">
    <property type="entry name" value="ANK_REP_REGION"/>
    <property type="match status" value="8"/>
</dbReference>
<dbReference type="SUPFAM" id="SSF48403">
    <property type="entry name" value="Ankyrin repeat"/>
    <property type="match status" value="2"/>
</dbReference>
<feature type="region of interest" description="Disordered" evidence="4">
    <location>
        <begin position="594"/>
        <end position="682"/>
    </location>
</feature>
<protein>
    <recommendedName>
        <fullName evidence="5">DUF7593 domain-containing protein</fullName>
    </recommendedName>
</protein>
<feature type="region of interest" description="Disordered" evidence="4">
    <location>
        <begin position="67"/>
        <end position="290"/>
    </location>
</feature>
<feature type="region of interest" description="Disordered" evidence="4">
    <location>
        <begin position="1"/>
        <end position="22"/>
    </location>
</feature>
<feature type="compositionally biased region" description="Polar residues" evidence="4">
    <location>
        <begin position="1165"/>
        <end position="1188"/>
    </location>
</feature>
<feature type="region of interest" description="Disordered" evidence="4">
    <location>
        <begin position="544"/>
        <end position="581"/>
    </location>
</feature>
<proteinExistence type="predicted"/>
<keyword evidence="2 3" id="KW-0040">ANK repeat</keyword>
<feature type="domain" description="DUF7593" evidence="5">
    <location>
        <begin position="991"/>
        <end position="1122"/>
    </location>
</feature>
<accession>A0A8H7Q793</accession>
<dbReference type="OrthoDB" id="194358at2759"/>
<feature type="compositionally biased region" description="Basic and acidic residues" evidence="4">
    <location>
        <begin position="68"/>
        <end position="91"/>
    </location>
</feature>
<feature type="repeat" description="ANK" evidence="3">
    <location>
        <begin position="680"/>
        <end position="712"/>
    </location>
</feature>
<dbReference type="GO" id="GO:0085020">
    <property type="term" value="P:protein K6-linked ubiquitination"/>
    <property type="evidence" value="ECO:0007669"/>
    <property type="project" value="TreeGrafter"/>
</dbReference>
<evidence type="ECO:0000313" key="7">
    <source>
        <dbReference type="Proteomes" id="UP000612746"/>
    </source>
</evidence>
<dbReference type="EMBL" id="JAEPRA010000003">
    <property type="protein sequence ID" value="KAG2187332.1"/>
    <property type="molecule type" value="Genomic_DNA"/>
</dbReference>
<gene>
    <name evidence="6" type="ORF">INT44_005018</name>
</gene>
<dbReference type="PROSITE" id="PS50088">
    <property type="entry name" value="ANK_REPEAT"/>
    <property type="match status" value="9"/>
</dbReference>
<feature type="compositionally biased region" description="Basic and acidic residues" evidence="4">
    <location>
        <begin position="255"/>
        <end position="264"/>
    </location>
</feature>
<feature type="repeat" description="ANK" evidence="3">
    <location>
        <begin position="746"/>
        <end position="778"/>
    </location>
</feature>
<feature type="region of interest" description="Disordered" evidence="4">
    <location>
        <begin position="807"/>
        <end position="827"/>
    </location>
</feature>
<dbReference type="Proteomes" id="UP000612746">
    <property type="component" value="Unassembled WGS sequence"/>
</dbReference>
<dbReference type="Pfam" id="PF00023">
    <property type="entry name" value="Ank"/>
    <property type="match status" value="1"/>
</dbReference>
<dbReference type="PRINTS" id="PR01415">
    <property type="entry name" value="ANKYRIN"/>
</dbReference>
<feature type="repeat" description="ANK" evidence="3">
    <location>
        <begin position="484"/>
        <end position="516"/>
    </location>
</feature>
<feature type="compositionally biased region" description="Basic residues" evidence="4">
    <location>
        <begin position="638"/>
        <end position="647"/>
    </location>
</feature>
<evidence type="ECO:0000256" key="3">
    <source>
        <dbReference type="PROSITE-ProRule" id="PRU00023"/>
    </source>
</evidence>